<keyword evidence="2" id="KW-1185">Reference proteome</keyword>
<gene>
    <name evidence="1" type="ORF">O0236_000955</name>
</gene>
<dbReference type="EMBL" id="CP168151">
    <property type="protein sequence ID" value="XFD39907.1"/>
    <property type="molecule type" value="Genomic_DNA"/>
</dbReference>
<reference evidence="1" key="1">
    <citation type="submission" date="2024-08" db="EMBL/GenBank/DDBJ databases">
        <title>Lentilactobacillus sp. nov., isolated from tree bark.</title>
        <authorList>
            <person name="Phuengjayaem S."/>
            <person name="Tanasupawat S."/>
        </authorList>
    </citation>
    <scope>NUCLEOTIDE SEQUENCE</scope>
    <source>
        <strain evidence="1">SPB1-3</strain>
    </source>
</reference>
<accession>A0ACD5DF48</accession>
<organism evidence="1 2">
    <name type="scientific">Lentilactobacillus terminaliae</name>
    <dbReference type="NCBI Taxonomy" id="3003483"/>
    <lineage>
        <taxon>Bacteria</taxon>
        <taxon>Bacillati</taxon>
        <taxon>Bacillota</taxon>
        <taxon>Bacilli</taxon>
        <taxon>Lactobacillales</taxon>
        <taxon>Lactobacillaceae</taxon>
        <taxon>Lentilactobacillus</taxon>
    </lineage>
</organism>
<dbReference type="Proteomes" id="UP001149860">
    <property type="component" value="Chromosome"/>
</dbReference>
<protein>
    <submittedName>
        <fullName evidence="1">Helix-turn-helix domain-containing protein</fullName>
    </submittedName>
</protein>
<name>A0ACD5DF48_9LACO</name>
<evidence type="ECO:0000313" key="1">
    <source>
        <dbReference type="EMBL" id="XFD39907.1"/>
    </source>
</evidence>
<proteinExistence type="predicted"/>
<evidence type="ECO:0000313" key="2">
    <source>
        <dbReference type="Proteomes" id="UP001149860"/>
    </source>
</evidence>
<sequence length="170" mass="19104">MTIGERIKELRTINGITQQELADSLHISRQSISKWEKNLVWPSFANVVAISDKFDVSLDEMIRGDEQFMESLEHRKVNTNIAKIIGFGILIAVIAIILSAIIGFKEENLINVMSLIQAIAFLYMALNVNWRKINDSLSTKGIINAIIWFASLAIPQITDFVSGFINGMNH</sequence>